<accession>X1I5S1</accession>
<dbReference type="AlphaFoldDB" id="X1I5S1"/>
<protein>
    <submittedName>
        <fullName evidence="1">Uncharacterized protein</fullName>
    </submittedName>
</protein>
<comment type="caution">
    <text evidence="1">The sequence shown here is derived from an EMBL/GenBank/DDBJ whole genome shotgun (WGS) entry which is preliminary data.</text>
</comment>
<proteinExistence type="predicted"/>
<organism evidence="1">
    <name type="scientific">marine sediment metagenome</name>
    <dbReference type="NCBI Taxonomy" id="412755"/>
    <lineage>
        <taxon>unclassified sequences</taxon>
        <taxon>metagenomes</taxon>
        <taxon>ecological metagenomes</taxon>
    </lineage>
</organism>
<dbReference type="EMBL" id="BARU01024751">
    <property type="protein sequence ID" value="GAH52913.1"/>
    <property type="molecule type" value="Genomic_DNA"/>
</dbReference>
<gene>
    <name evidence="1" type="ORF">S03H2_39977</name>
</gene>
<sequence length="30" mass="3797">YKNYMKAYKFNFFVSTELFSIFVRRLKNKL</sequence>
<evidence type="ECO:0000313" key="1">
    <source>
        <dbReference type="EMBL" id="GAH52913.1"/>
    </source>
</evidence>
<reference evidence="1" key="1">
    <citation type="journal article" date="2014" name="Front. Microbiol.">
        <title>High frequency of phylogenetically diverse reductive dehalogenase-homologous genes in deep subseafloor sedimentary metagenomes.</title>
        <authorList>
            <person name="Kawai M."/>
            <person name="Futagami T."/>
            <person name="Toyoda A."/>
            <person name="Takaki Y."/>
            <person name="Nishi S."/>
            <person name="Hori S."/>
            <person name="Arai W."/>
            <person name="Tsubouchi T."/>
            <person name="Morono Y."/>
            <person name="Uchiyama I."/>
            <person name="Ito T."/>
            <person name="Fujiyama A."/>
            <person name="Inagaki F."/>
            <person name="Takami H."/>
        </authorList>
    </citation>
    <scope>NUCLEOTIDE SEQUENCE</scope>
    <source>
        <strain evidence="1">Expedition CK06-06</strain>
    </source>
</reference>
<feature type="non-terminal residue" evidence="1">
    <location>
        <position position="1"/>
    </location>
</feature>
<name>X1I5S1_9ZZZZ</name>